<gene>
    <name evidence="3" type="ORF">H3H32_30015</name>
</gene>
<name>A0A7G5GTD4_9BACT</name>
<dbReference type="RefSeq" id="WP_182459399.1">
    <property type="nucleotide sequence ID" value="NZ_CP059732.1"/>
</dbReference>
<dbReference type="Proteomes" id="UP000515369">
    <property type="component" value="Chromosome"/>
</dbReference>
<feature type="domain" description="DUF306" evidence="2">
    <location>
        <begin position="52"/>
        <end position="135"/>
    </location>
</feature>
<evidence type="ECO:0000313" key="4">
    <source>
        <dbReference type="Proteomes" id="UP000515369"/>
    </source>
</evidence>
<dbReference type="EMBL" id="CP059732">
    <property type="protein sequence ID" value="QMW02126.1"/>
    <property type="molecule type" value="Genomic_DNA"/>
</dbReference>
<protein>
    <submittedName>
        <fullName evidence="3">META domain-containing protein</fullName>
    </submittedName>
</protein>
<organism evidence="3 4">
    <name type="scientific">Spirosoma foliorum</name>
    <dbReference type="NCBI Taxonomy" id="2710596"/>
    <lineage>
        <taxon>Bacteria</taxon>
        <taxon>Pseudomonadati</taxon>
        <taxon>Bacteroidota</taxon>
        <taxon>Cytophagia</taxon>
        <taxon>Cytophagales</taxon>
        <taxon>Cytophagaceae</taxon>
        <taxon>Spirosoma</taxon>
    </lineage>
</organism>
<reference evidence="3 4" key="1">
    <citation type="submission" date="2020-07" db="EMBL/GenBank/DDBJ databases">
        <title>Spirosoma foliorum sp. nov., isolated from the leaves on the Nejang mountain Korea, Republic of.</title>
        <authorList>
            <person name="Ho H."/>
            <person name="Lee Y.-J."/>
            <person name="Nurcahyanto D.-A."/>
            <person name="Kim S.-G."/>
        </authorList>
    </citation>
    <scope>NUCLEOTIDE SEQUENCE [LARGE SCALE GENOMIC DNA]</scope>
    <source>
        <strain evidence="3 4">PL0136</strain>
    </source>
</reference>
<dbReference type="InterPro" id="IPR038670">
    <property type="entry name" value="HslJ-like_sf"/>
</dbReference>
<feature type="signal peptide" evidence="1">
    <location>
        <begin position="1"/>
        <end position="17"/>
    </location>
</feature>
<feature type="chain" id="PRO_5028985197" evidence="1">
    <location>
        <begin position="18"/>
        <end position="148"/>
    </location>
</feature>
<sequence>MRFVAISCLLLITLALSQCTKSQPELAPKIAELIGTWQLVDSDSTYAVTLIFTLDTDNPPHDITSFKASGKSSINTYNLNLFAAIDGLMVADQLGSTKVAGSPAATQFEQQYFKNLKAVARFELPTANELRLYHGGDLPRVLVYKKLN</sequence>
<dbReference type="InterPro" id="IPR005184">
    <property type="entry name" value="DUF306_Meta_HslJ"/>
</dbReference>
<keyword evidence="1" id="KW-0732">Signal</keyword>
<keyword evidence="4" id="KW-1185">Reference proteome</keyword>
<evidence type="ECO:0000259" key="2">
    <source>
        <dbReference type="Pfam" id="PF03724"/>
    </source>
</evidence>
<dbReference type="Pfam" id="PF03724">
    <property type="entry name" value="META"/>
    <property type="match status" value="1"/>
</dbReference>
<evidence type="ECO:0000313" key="3">
    <source>
        <dbReference type="EMBL" id="QMW02126.1"/>
    </source>
</evidence>
<dbReference type="Gene3D" id="2.40.128.270">
    <property type="match status" value="1"/>
</dbReference>
<proteinExistence type="predicted"/>
<evidence type="ECO:0000256" key="1">
    <source>
        <dbReference type="SAM" id="SignalP"/>
    </source>
</evidence>
<dbReference type="KEGG" id="sfol:H3H32_30015"/>
<dbReference type="AlphaFoldDB" id="A0A7G5GTD4"/>
<accession>A0A7G5GTD4</accession>